<dbReference type="GO" id="GO:0005524">
    <property type="term" value="F:ATP binding"/>
    <property type="evidence" value="ECO:0007669"/>
    <property type="project" value="UniProtKB-UniRule"/>
</dbReference>
<comment type="function">
    <text evidence="8">Catalyzes the ATP-dependent phosphorylation of fructose-l-phosphate to fructose-l,6-bisphosphate.</text>
</comment>
<dbReference type="AlphaFoldDB" id="A0A8A0RKW1"/>
<dbReference type="InterPro" id="IPR011611">
    <property type="entry name" value="PfkB_dom"/>
</dbReference>
<comment type="similarity">
    <text evidence="1">Belongs to the carbohydrate kinase pfkB family.</text>
</comment>
<dbReference type="PANTHER" id="PTHR46566:SF1">
    <property type="entry name" value="1-PHOSPHOFRUCTOKINASE"/>
    <property type="match status" value="1"/>
</dbReference>
<comment type="pathway">
    <text evidence="7">Carbohydrate metabolism; D-tagatose 6-phosphate degradation; D-glyceraldehyde 3-phosphate and glycerone phosphate from D-tagatose 6-phosphate: step 1/2.</text>
</comment>
<dbReference type="PANTHER" id="PTHR46566">
    <property type="entry name" value="1-PHOSPHOFRUCTOKINASE-RELATED"/>
    <property type="match status" value="1"/>
</dbReference>
<dbReference type="Proteomes" id="UP000662904">
    <property type="component" value="Chromosome"/>
</dbReference>
<evidence type="ECO:0000256" key="4">
    <source>
        <dbReference type="ARBA" id="ARBA00022777"/>
    </source>
</evidence>
<accession>A0A8A0RKW1</accession>
<dbReference type="Gene3D" id="3.40.1190.20">
    <property type="match status" value="1"/>
</dbReference>
<evidence type="ECO:0000256" key="6">
    <source>
        <dbReference type="ARBA" id="ARBA00047745"/>
    </source>
</evidence>
<dbReference type="GO" id="GO:2001059">
    <property type="term" value="P:D-tagatose 6-phosphate catabolic process"/>
    <property type="evidence" value="ECO:0007669"/>
    <property type="project" value="UniProtKB-UniPathway"/>
</dbReference>
<keyword evidence="7" id="KW-0423">Lactose metabolism</keyword>
<protein>
    <recommendedName>
        <fullName evidence="7">Tagatose-6-phosphate kinase</fullName>
        <ecNumber evidence="7">2.7.1.144</ecNumber>
    </recommendedName>
</protein>
<dbReference type="UniPathway" id="UPA00704">
    <property type="reaction ID" value="UER00715"/>
</dbReference>
<evidence type="ECO:0000256" key="1">
    <source>
        <dbReference type="ARBA" id="ARBA00005380"/>
    </source>
</evidence>
<dbReference type="EMBL" id="CP059066">
    <property type="protein sequence ID" value="QSQ08117.1"/>
    <property type="molecule type" value="Genomic_DNA"/>
</dbReference>
<dbReference type="CDD" id="cd01164">
    <property type="entry name" value="FruK_PfkB_like"/>
    <property type="match status" value="1"/>
</dbReference>
<evidence type="ECO:0000256" key="3">
    <source>
        <dbReference type="ARBA" id="ARBA00022741"/>
    </source>
</evidence>
<dbReference type="PROSITE" id="PS00584">
    <property type="entry name" value="PFKB_KINASES_2"/>
    <property type="match status" value="1"/>
</dbReference>
<comment type="similarity">
    <text evidence="7">Belongs to the carbohydrate kinase PfkB family. LacC subfamily.</text>
</comment>
<reference evidence="10" key="1">
    <citation type="submission" date="2020-07" db="EMBL/GenBank/DDBJ databases">
        <title>Koleobacter methoxysyntrophicus gen. nov., sp. nov., a novel anaerobic bacterium isolated from deep subsurface oil field and proposal of Koleobacterales ord. nov. in the phylum Firmicutes.</title>
        <authorList>
            <person name="Sakamoto S."/>
            <person name="Tamaki H."/>
        </authorList>
    </citation>
    <scope>NUCLEOTIDE SEQUENCE</scope>
    <source>
        <strain evidence="10">NRmbB1</strain>
    </source>
</reference>
<dbReference type="GO" id="GO:0016052">
    <property type="term" value="P:carbohydrate catabolic process"/>
    <property type="evidence" value="ECO:0007669"/>
    <property type="project" value="UniProtKB-ARBA"/>
</dbReference>
<dbReference type="GO" id="GO:0044281">
    <property type="term" value="P:small molecule metabolic process"/>
    <property type="evidence" value="ECO:0007669"/>
    <property type="project" value="UniProtKB-ARBA"/>
</dbReference>
<dbReference type="Pfam" id="PF00294">
    <property type="entry name" value="PfkB"/>
    <property type="match status" value="1"/>
</dbReference>
<dbReference type="InterPro" id="IPR002173">
    <property type="entry name" value="Carboh/pur_kinase_PfkB_CS"/>
</dbReference>
<keyword evidence="3 7" id="KW-0547">Nucleotide-binding</keyword>
<dbReference type="NCBIfam" id="TIGR03168">
    <property type="entry name" value="1-PFK"/>
    <property type="match status" value="1"/>
</dbReference>
<dbReference type="GO" id="GO:0005988">
    <property type="term" value="P:lactose metabolic process"/>
    <property type="evidence" value="ECO:0007669"/>
    <property type="project" value="UniProtKB-KW"/>
</dbReference>
<sequence>MITTVTLNPAIDKTVIVEQLKIGSLNRVKSFYMEPGGKGINVSRVIKQLGNDTLAIGFLGGDNGKYIKDFLEKNKINHDFIWVTEETRMNIKIFDEKLGVLTELNEQGYEIKPQAVDALVEKVHKAADMSSIMIFSGSIPRGIPADIYRTLIEETKRRNGRAILDAGGDFLLEGLKACPYMIKPNREEAEGILKRTIKREEDMVYAVDFFRSQGVEIVIISLGKDGAVMGCDMGIWYAPSPRINVRNTVGAGDAMVAAMACKIIEGASPELAFRFASAVAAASVEKKTNGHIDTKRIKKLYSDIHIKLIRG</sequence>
<dbReference type="FunFam" id="3.40.1190.20:FF:000001">
    <property type="entry name" value="Phosphofructokinase"/>
    <property type="match status" value="1"/>
</dbReference>
<dbReference type="SUPFAM" id="SSF53613">
    <property type="entry name" value="Ribokinase-like"/>
    <property type="match status" value="1"/>
</dbReference>
<dbReference type="EC" id="2.7.1.144" evidence="7"/>
<name>A0A8A0RKW1_9FIRM</name>
<keyword evidence="5 7" id="KW-0067">ATP-binding</keyword>
<comment type="catalytic activity">
    <reaction evidence="7">
        <text>D-tagatofuranose 6-phosphate + ATP = D-tagatofuranose 1,6-bisphosphate + ADP + H(+)</text>
        <dbReference type="Rhea" id="RHEA:12420"/>
        <dbReference type="ChEBI" id="CHEBI:15378"/>
        <dbReference type="ChEBI" id="CHEBI:30616"/>
        <dbReference type="ChEBI" id="CHEBI:58694"/>
        <dbReference type="ChEBI" id="CHEBI:58695"/>
        <dbReference type="ChEBI" id="CHEBI:456216"/>
        <dbReference type="EC" id="2.7.1.144"/>
    </reaction>
</comment>
<evidence type="ECO:0000256" key="7">
    <source>
        <dbReference type="PIRNR" id="PIRNR000535"/>
    </source>
</evidence>
<evidence type="ECO:0000256" key="8">
    <source>
        <dbReference type="RuleBase" id="RU369061"/>
    </source>
</evidence>
<dbReference type="InterPro" id="IPR022463">
    <property type="entry name" value="1-PFruKinase"/>
</dbReference>
<dbReference type="InterPro" id="IPR029056">
    <property type="entry name" value="Ribokinase-like"/>
</dbReference>
<organism evidence="10 11">
    <name type="scientific">Koleobacter methoxysyntrophicus</name>
    <dbReference type="NCBI Taxonomy" id="2751313"/>
    <lineage>
        <taxon>Bacteria</taxon>
        <taxon>Bacillati</taxon>
        <taxon>Bacillota</taxon>
        <taxon>Clostridia</taxon>
        <taxon>Koleobacterales</taxon>
        <taxon>Koleobacteraceae</taxon>
        <taxon>Koleobacter</taxon>
    </lineage>
</organism>
<evidence type="ECO:0000256" key="2">
    <source>
        <dbReference type="ARBA" id="ARBA00022679"/>
    </source>
</evidence>
<dbReference type="RefSeq" id="WP_206708351.1">
    <property type="nucleotide sequence ID" value="NZ_CP059066.1"/>
</dbReference>
<dbReference type="NCBIfam" id="TIGR03828">
    <property type="entry name" value="pfkB"/>
    <property type="match status" value="1"/>
</dbReference>
<keyword evidence="2 7" id="KW-0808">Transferase</keyword>
<proteinExistence type="inferred from homology"/>
<dbReference type="GO" id="GO:0008662">
    <property type="term" value="F:1-phosphofructokinase activity"/>
    <property type="evidence" value="ECO:0007669"/>
    <property type="project" value="UniProtKB-UniRule"/>
</dbReference>
<keyword evidence="4 8" id="KW-0418">Kinase</keyword>
<dbReference type="PIRSF" id="PIRSF000535">
    <property type="entry name" value="1PFK/6PFK/LacC"/>
    <property type="match status" value="1"/>
</dbReference>
<gene>
    <name evidence="10" type="primary">lacC</name>
    <name evidence="10" type="ORF">H0A61_00437</name>
</gene>
<evidence type="ECO:0000256" key="5">
    <source>
        <dbReference type="ARBA" id="ARBA00022840"/>
    </source>
</evidence>
<evidence type="ECO:0000313" key="10">
    <source>
        <dbReference type="EMBL" id="QSQ08117.1"/>
    </source>
</evidence>
<dbReference type="GO" id="GO:0005829">
    <property type="term" value="C:cytosol"/>
    <property type="evidence" value="ECO:0007669"/>
    <property type="project" value="TreeGrafter"/>
</dbReference>
<dbReference type="PROSITE" id="PS00583">
    <property type="entry name" value="PFKB_KINASES_1"/>
    <property type="match status" value="1"/>
</dbReference>
<comment type="catalytic activity">
    <reaction evidence="6 8">
        <text>beta-D-fructose 1-phosphate + ATP = beta-D-fructose 1,6-bisphosphate + ADP + H(+)</text>
        <dbReference type="Rhea" id="RHEA:14213"/>
        <dbReference type="ChEBI" id="CHEBI:15378"/>
        <dbReference type="ChEBI" id="CHEBI:30616"/>
        <dbReference type="ChEBI" id="CHEBI:32966"/>
        <dbReference type="ChEBI" id="CHEBI:138881"/>
        <dbReference type="ChEBI" id="CHEBI:456216"/>
        <dbReference type="EC" id="2.7.1.56"/>
    </reaction>
</comment>
<evidence type="ECO:0000259" key="9">
    <source>
        <dbReference type="Pfam" id="PF00294"/>
    </source>
</evidence>
<dbReference type="InterPro" id="IPR017583">
    <property type="entry name" value="Tagatose/fructose_Pkinase"/>
</dbReference>
<feature type="domain" description="Carbohydrate kinase PfkB" evidence="9">
    <location>
        <begin position="11"/>
        <end position="288"/>
    </location>
</feature>
<dbReference type="KEGG" id="kme:H0A61_00437"/>
<evidence type="ECO:0000313" key="11">
    <source>
        <dbReference type="Proteomes" id="UP000662904"/>
    </source>
</evidence>
<keyword evidence="11" id="KW-1185">Reference proteome</keyword>
<dbReference type="GO" id="GO:0009024">
    <property type="term" value="F:tagatose-6-phosphate kinase activity"/>
    <property type="evidence" value="ECO:0007669"/>
    <property type="project" value="UniProtKB-EC"/>
</dbReference>